<dbReference type="HAMAP" id="MF_00338">
    <property type="entry name" value="UPF0145"/>
    <property type="match status" value="1"/>
</dbReference>
<dbReference type="Proteomes" id="UP000235672">
    <property type="component" value="Unassembled WGS sequence"/>
</dbReference>
<name>A0A2J6PRV8_9HELO</name>
<dbReference type="SUPFAM" id="SSF117782">
    <property type="entry name" value="YbjQ-like"/>
    <property type="match status" value="1"/>
</dbReference>
<keyword evidence="3" id="KW-1185">Reference proteome</keyword>
<protein>
    <submittedName>
        <fullName evidence="2">UPF0145 domain protein</fullName>
    </submittedName>
</protein>
<sequence>MDASPSCFTDTNGVITSTMNDIPGFRVVKVLGAIYGITVRSRNWGADIGAFFRSSVGGEIRYFTNLMYTSRNAAVERLVGECLQRGGNAIIALRFDQSEVNTFSQVCAYGTACVVEKIEDTGSAAAASNA</sequence>
<evidence type="ECO:0000313" key="2">
    <source>
        <dbReference type="EMBL" id="PMD16765.1"/>
    </source>
</evidence>
<gene>
    <name evidence="2" type="ORF">NA56DRAFT_579842</name>
</gene>
<dbReference type="Gene3D" id="3.30.110.70">
    <property type="entry name" value="Hypothetical protein apc22750. Chain B"/>
    <property type="match status" value="1"/>
</dbReference>
<dbReference type="PANTHER" id="PTHR34068:SF2">
    <property type="entry name" value="UPF0145 PROTEIN SCO3412"/>
    <property type="match status" value="1"/>
</dbReference>
<dbReference type="Pfam" id="PF01906">
    <property type="entry name" value="YbjQ_1"/>
    <property type="match status" value="1"/>
</dbReference>
<evidence type="ECO:0000256" key="1">
    <source>
        <dbReference type="ARBA" id="ARBA00010751"/>
    </source>
</evidence>
<dbReference type="PANTHER" id="PTHR34068">
    <property type="entry name" value="UPF0145 PROTEIN YBJQ"/>
    <property type="match status" value="1"/>
</dbReference>
<organism evidence="2 3">
    <name type="scientific">Hyaloscypha hepaticicola</name>
    <dbReference type="NCBI Taxonomy" id="2082293"/>
    <lineage>
        <taxon>Eukaryota</taxon>
        <taxon>Fungi</taxon>
        <taxon>Dikarya</taxon>
        <taxon>Ascomycota</taxon>
        <taxon>Pezizomycotina</taxon>
        <taxon>Leotiomycetes</taxon>
        <taxon>Helotiales</taxon>
        <taxon>Hyaloscyphaceae</taxon>
        <taxon>Hyaloscypha</taxon>
    </lineage>
</organism>
<proteinExistence type="inferred from homology"/>
<accession>A0A2J6PRV8</accession>
<reference evidence="2 3" key="1">
    <citation type="submission" date="2016-05" db="EMBL/GenBank/DDBJ databases">
        <title>A degradative enzymes factory behind the ericoid mycorrhizal symbiosis.</title>
        <authorList>
            <consortium name="DOE Joint Genome Institute"/>
            <person name="Martino E."/>
            <person name="Morin E."/>
            <person name="Grelet G."/>
            <person name="Kuo A."/>
            <person name="Kohler A."/>
            <person name="Daghino S."/>
            <person name="Barry K."/>
            <person name="Choi C."/>
            <person name="Cichocki N."/>
            <person name="Clum A."/>
            <person name="Copeland A."/>
            <person name="Hainaut M."/>
            <person name="Haridas S."/>
            <person name="Labutti K."/>
            <person name="Lindquist E."/>
            <person name="Lipzen A."/>
            <person name="Khouja H.-R."/>
            <person name="Murat C."/>
            <person name="Ohm R."/>
            <person name="Olson A."/>
            <person name="Spatafora J."/>
            <person name="Veneault-Fourrey C."/>
            <person name="Henrissat B."/>
            <person name="Grigoriev I."/>
            <person name="Martin F."/>
            <person name="Perotto S."/>
        </authorList>
    </citation>
    <scope>NUCLEOTIDE SEQUENCE [LARGE SCALE GENOMIC DNA]</scope>
    <source>
        <strain evidence="2 3">UAMH 7357</strain>
    </source>
</reference>
<dbReference type="EMBL" id="KZ613503">
    <property type="protein sequence ID" value="PMD16765.1"/>
    <property type="molecule type" value="Genomic_DNA"/>
</dbReference>
<dbReference type="InterPro" id="IPR035439">
    <property type="entry name" value="UPF0145_dom_sf"/>
</dbReference>
<dbReference type="OrthoDB" id="68104at2759"/>
<dbReference type="AlphaFoldDB" id="A0A2J6PRV8"/>
<comment type="similarity">
    <text evidence="1">Belongs to the UPF0145 family.</text>
</comment>
<dbReference type="InterPro" id="IPR002765">
    <property type="entry name" value="UPF0145_YbjQ-like"/>
</dbReference>
<evidence type="ECO:0000313" key="3">
    <source>
        <dbReference type="Proteomes" id="UP000235672"/>
    </source>
</evidence>